<dbReference type="Pfam" id="PF01345">
    <property type="entry name" value="DUF11"/>
    <property type="match status" value="1"/>
</dbReference>
<feature type="non-terminal residue" evidence="4">
    <location>
        <position position="1"/>
    </location>
</feature>
<feature type="region of interest" description="Disordered" evidence="1">
    <location>
        <begin position="295"/>
        <end position="314"/>
    </location>
</feature>
<protein>
    <recommendedName>
        <fullName evidence="3">Fibronectin type-III domain-containing protein</fullName>
    </recommendedName>
</protein>
<dbReference type="Gene3D" id="2.60.40.10">
    <property type="entry name" value="Immunoglobulins"/>
    <property type="match status" value="1"/>
</dbReference>
<dbReference type="InterPro" id="IPR036116">
    <property type="entry name" value="FN3_sf"/>
</dbReference>
<evidence type="ECO:0000313" key="5">
    <source>
        <dbReference type="Proteomes" id="UP000231300"/>
    </source>
</evidence>
<evidence type="ECO:0000256" key="2">
    <source>
        <dbReference type="SAM" id="Phobius"/>
    </source>
</evidence>
<keyword evidence="2" id="KW-1133">Transmembrane helix</keyword>
<comment type="caution">
    <text evidence="4">The sequence shown here is derived from an EMBL/GenBank/DDBJ whole genome shotgun (WGS) entry which is preliminary data.</text>
</comment>
<evidence type="ECO:0000259" key="3">
    <source>
        <dbReference type="PROSITE" id="PS50853"/>
    </source>
</evidence>
<dbReference type="Proteomes" id="UP000231300">
    <property type="component" value="Unassembled WGS sequence"/>
</dbReference>
<evidence type="ECO:0000313" key="4">
    <source>
        <dbReference type="EMBL" id="PJC49726.1"/>
    </source>
</evidence>
<feature type="region of interest" description="Disordered" evidence="1">
    <location>
        <begin position="232"/>
        <end position="264"/>
    </location>
</feature>
<organism evidence="4 5">
    <name type="scientific">Candidatus Nomurabacteria bacterium CG_4_9_14_0_2_um_filter_32_10</name>
    <dbReference type="NCBI Taxonomy" id="1974729"/>
    <lineage>
        <taxon>Bacteria</taxon>
        <taxon>Candidatus Nomuraibacteriota</taxon>
    </lineage>
</organism>
<dbReference type="InterPro" id="IPR013783">
    <property type="entry name" value="Ig-like_fold"/>
</dbReference>
<feature type="transmembrane region" description="Helical" evidence="2">
    <location>
        <begin position="640"/>
        <end position="657"/>
    </location>
</feature>
<dbReference type="EMBL" id="PFRK01000001">
    <property type="protein sequence ID" value="PJC49726.1"/>
    <property type="molecule type" value="Genomic_DNA"/>
</dbReference>
<sequence length="678" mass="73857">TSAGTGGTISPSSRQVNSGSTTTFYINANNGYSINSVTGCNGYLSGNTYHTGAINSNCSVYASFIQNQPTTYTVTATAGNGGYISPSLTIVNSGSTTTFYVSANNGYSINSVSGCNGSLSGNTYTTGPIYSNCTIYSTFTANEQNNEPTVTTKAATNIDEESATLNGSVDSNGGSNVEAWFEWGTNSNYSNHTNHINYGSTSGTNFDYDLEGLDSDETYYFRAVAQNNNGQKVYGNQKTFTTDEDNNNNNNDEPDVTTYSATDIESDSATLRGYVDTNGESTRRWFEWGTRSGSLYSETDKSSRSTSSRNFEDSIDGLNPNTTYYFRAVAENNNGTDYGNTLSFRTKSGSQVDDCSFETCAPTAVTTMATNIGQTSARLNGLAIVNNNNSTYVSGYFEYGRTQNLGNMTTNKNIGNNQTNAYFESVFNLASNTTYYYRAVVTNEYGTSVGSIVSFRTGNPITYTNTATNTNTVYRNVTVVSNTNDNVGNSRPSLVLLSVNQNRGNEILMRGDIVEYIVNYKNVSSRNLRDIVLQISIPKELEFMETSRGYFSTENSTVVVNIGYLNPQEEGSVRVTVRVTTDAQIGKIVVVTANLAYTIIDNNTQEEVFAYAKNTIEDRGTIQLGALAFLFGNGFLPNSILGWLLLILLIILIILAVRRAYYGPRTVFIPQNIDKDHI</sequence>
<gene>
    <name evidence="4" type="ORF">CO033_00060</name>
</gene>
<feature type="domain" description="Fibronectin type-III" evidence="3">
    <location>
        <begin position="253"/>
        <end position="349"/>
    </location>
</feature>
<keyword evidence="2" id="KW-0812">Transmembrane</keyword>
<reference evidence="5" key="1">
    <citation type="submission" date="2017-09" db="EMBL/GenBank/DDBJ databases">
        <title>Depth-based differentiation of microbial function through sediment-hosted aquifers and enrichment of novel symbionts in the deep terrestrial subsurface.</title>
        <authorList>
            <person name="Probst A.J."/>
            <person name="Ladd B."/>
            <person name="Jarett J.K."/>
            <person name="Geller-Mcgrath D.E."/>
            <person name="Sieber C.M.K."/>
            <person name="Emerson J.B."/>
            <person name="Anantharaman K."/>
            <person name="Thomas B.C."/>
            <person name="Malmstrom R."/>
            <person name="Stieglmeier M."/>
            <person name="Klingl A."/>
            <person name="Woyke T."/>
            <person name="Ryan C.M."/>
            <person name="Banfield J.F."/>
        </authorList>
    </citation>
    <scope>NUCLEOTIDE SEQUENCE [LARGE SCALE GENOMIC DNA]</scope>
</reference>
<dbReference type="InterPro" id="IPR003961">
    <property type="entry name" value="FN3_dom"/>
</dbReference>
<dbReference type="SUPFAM" id="SSF49265">
    <property type="entry name" value="Fibronectin type III"/>
    <property type="match status" value="1"/>
</dbReference>
<feature type="domain" description="Fibronectin type-III" evidence="3">
    <location>
        <begin position="147"/>
        <end position="245"/>
    </location>
</feature>
<dbReference type="InterPro" id="IPR001434">
    <property type="entry name" value="OmcB-like_DUF11"/>
</dbReference>
<name>A0A2J0N4Y3_9BACT</name>
<evidence type="ECO:0000256" key="1">
    <source>
        <dbReference type="SAM" id="MobiDB-lite"/>
    </source>
</evidence>
<dbReference type="AlphaFoldDB" id="A0A2J0N4Y3"/>
<keyword evidence="2" id="KW-0472">Membrane</keyword>
<accession>A0A2J0N4Y3</accession>
<dbReference type="PROSITE" id="PS50853">
    <property type="entry name" value="FN3"/>
    <property type="match status" value="2"/>
</dbReference>
<proteinExistence type="predicted"/>